<dbReference type="Pfam" id="PF00487">
    <property type="entry name" value="FA_desaturase"/>
    <property type="match status" value="1"/>
</dbReference>
<evidence type="ECO:0000313" key="15">
    <source>
        <dbReference type="EMBL" id="KAK9504996.1"/>
    </source>
</evidence>
<evidence type="ECO:0000313" key="16">
    <source>
        <dbReference type="Proteomes" id="UP001461498"/>
    </source>
</evidence>
<evidence type="ECO:0000256" key="6">
    <source>
        <dbReference type="ARBA" id="ARBA00022989"/>
    </source>
</evidence>
<evidence type="ECO:0000259" key="14">
    <source>
        <dbReference type="Pfam" id="PF00487"/>
    </source>
</evidence>
<evidence type="ECO:0000256" key="9">
    <source>
        <dbReference type="ARBA" id="ARBA00023098"/>
    </source>
</evidence>
<dbReference type="PANTHER" id="PTHR11351:SF61">
    <property type="entry name" value="RH14937P"/>
    <property type="match status" value="1"/>
</dbReference>
<keyword evidence="11 12" id="KW-0275">Fatty acid biosynthesis</keyword>
<dbReference type="InterPro" id="IPR005804">
    <property type="entry name" value="FA_desaturase_dom"/>
</dbReference>
<keyword evidence="5" id="KW-0276">Fatty acid metabolism</keyword>
<name>A0AAW1D1U8_9HEMI</name>
<gene>
    <name evidence="15" type="ORF">O3M35_009153</name>
</gene>
<keyword evidence="3 12" id="KW-0444">Lipid biosynthesis</keyword>
<dbReference type="EMBL" id="JAPXFL010000006">
    <property type="protein sequence ID" value="KAK9504996.1"/>
    <property type="molecule type" value="Genomic_DNA"/>
</dbReference>
<feature type="transmembrane region" description="Helical" evidence="13">
    <location>
        <begin position="184"/>
        <end position="204"/>
    </location>
</feature>
<evidence type="ECO:0000256" key="10">
    <source>
        <dbReference type="ARBA" id="ARBA00023136"/>
    </source>
</evidence>
<dbReference type="GO" id="GO:0005506">
    <property type="term" value="F:iron ion binding"/>
    <property type="evidence" value="ECO:0007669"/>
    <property type="project" value="TreeGrafter"/>
</dbReference>
<protein>
    <recommendedName>
        <fullName evidence="14">Fatty acid desaturase domain-containing protein</fullName>
    </recommendedName>
</protein>
<proteinExistence type="inferred from homology"/>
<feature type="transmembrane region" description="Helical" evidence="13">
    <location>
        <begin position="210"/>
        <end position="231"/>
    </location>
</feature>
<dbReference type="AlphaFoldDB" id="A0AAW1D1U8"/>
<evidence type="ECO:0000256" key="5">
    <source>
        <dbReference type="ARBA" id="ARBA00022832"/>
    </source>
</evidence>
<dbReference type="Proteomes" id="UP001461498">
    <property type="component" value="Unassembled WGS sequence"/>
</dbReference>
<comment type="cofactor">
    <cofactor evidence="12">
        <name>Fe(2+)</name>
        <dbReference type="ChEBI" id="CHEBI:29033"/>
    </cofactor>
</comment>
<comment type="caution">
    <text evidence="15">The sequence shown here is derived from an EMBL/GenBank/DDBJ whole genome shotgun (WGS) entry which is preliminary data.</text>
</comment>
<sequence>MPPHLEADRKDTDGLQLLSEEIKELSPDKKIPYTPRLRWPDLFAQLYVHGGALCGIYLMFTSAKWATILWTIFMIYSSGMGITAGAHRLWSHKSYKAKWPLRLLLAFLFTISGQRHIYMWALDHRVHHKYSETDADPHDARRGFWFSHVGWLFLTPHPEVEKKRAAVDMSDLERDPIVVWQRRLYIPLFALLCVALPVWVPYYYWNESLINSLFLAFHLRFATTLNIAYSVNSFAHMYGNKPYDKNIRPTESIGVALGALGEGWHNYHHVFPWDYKTSEFGSYTVNLTTGFIDLCARYGLATERKSASKEMVKRRALRTGDGSWHPGLWGYGDPDLPQEDVYEINDKTN</sequence>
<organism evidence="15 16">
    <name type="scientific">Rhynocoris fuscipes</name>
    <dbReference type="NCBI Taxonomy" id="488301"/>
    <lineage>
        <taxon>Eukaryota</taxon>
        <taxon>Metazoa</taxon>
        <taxon>Ecdysozoa</taxon>
        <taxon>Arthropoda</taxon>
        <taxon>Hexapoda</taxon>
        <taxon>Insecta</taxon>
        <taxon>Pterygota</taxon>
        <taxon>Neoptera</taxon>
        <taxon>Paraneoptera</taxon>
        <taxon>Hemiptera</taxon>
        <taxon>Heteroptera</taxon>
        <taxon>Panheteroptera</taxon>
        <taxon>Cimicomorpha</taxon>
        <taxon>Reduviidae</taxon>
        <taxon>Harpactorinae</taxon>
        <taxon>Harpactorini</taxon>
        <taxon>Rhynocoris</taxon>
    </lineage>
</organism>
<evidence type="ECO:0000256" key="7">
    <source>
        <dbReference type="ARBA" id="ARBA00023002"/>
    </source>
</evidence>
<evidence type="ECO:0000256" key="2">
    <source>
        <dbReference type="ARBA" id="ARBA00009295"/>
    </source>
</evidence>
<comment type="similarity">
    <text evidence="2 12">Belongs to the fatty acid desaturase type 1 family.</text>
</comment>
<dbReference type="PANTHER" id="PTHR11351">
    <property type="entry name" value="ACYL-COA DESATURASE"/>
    <property type="match status" value="1"/>
</dbReference>
<dbReference type="GO" id="GO:0004768">
    <property type="term" value="F:stearoyl-CoA 9-desaturase activity"/>
    <property type="evidence" value="ECO:0007669"/>
    <property type="project" value="TreeGrafter"/>
</dbReference>
<dbReference type="CDD" id="cd03505">
    <property type="entry name" value="Delta9-FADS-like"/>
    <property type="match status" value="1"/>
</dbReference>
<keyword evidence="9" id="KW-0443">Lipid metabolism</keyword>
<keyword evidence="10 13" id="KW-0472">Membrane</keyword>
<keyword evidence="16" id="KW-1185">Reference proteome</keyword>
<dbReference type="PRINTS" id="PR00075">
    <property type="entry name" value="FACDDSATRASE"/>
</dbReference>
<evidence type="ECO:0000256" key="8">
    <source>
        <dbReference type="ARBA" id="ARBA00023004"/>
    </source>
</evidence>
<evidence type="ECO:0000256" key="1">
    <source>
        <dbReference type="ARBA" id="ARBA00004141"/>
    </source>
</evidence>
<keyword evidence="8" id="KW-0408">Iron</keyword>
<evidence type="ECO:0000256" key="13">
    <source>
        <dbReference type="SAM" id="Phobius"/>
    </source>
</evidence>
<dbReference type="GO" id="GO:0006636">
    <property type="term" value="P:unsaturated fatty acid biosynthetic process"/>
    <property type="evidence" value="ECO:0007669"/>
    <property type="project" value="TreeGrafter"/>
</dbReference>
<dbReference type="InterPro" id="IPR015876">
    <property type="entry name" value="Acyl-CoA_DS"/>
</dbReference>
<feature type="transmembrane region" description="Helical" evidence="13">
    <location>
        <begin position="67"/>
        <end position="87"/>
    </location>
</feature>
<evidence type="ECO:0000256" key="11">
    <source>
        <dbReference type="ARBA" id="ARBA00023160"/>
    </source>
</evidence>
<evidence type="ECO:0000256" key="4">
    <source>
        <dbReference type="ARBA" id="ARBA00022692"/>
    </source>
</evidence>
<keyword evidence="4 12" id="KW-0812">Transmembrane</keyword>
<keyword evidence="7 12" id="KW-0560">Oxidoreductase</keyword>
<feature type="transmembrane region" description="Helical" evidence="13">
    <location>
        <begin position="42"/>
        <end position="60"/>
    </location>
</feature>
<accession>A0AAW1D1U8</accession>
<feature type="transmembrane region" description="Helical" evidence="13">
    <location>
        <begin position="99"/>
        <end position="121"/>
    </location>
</feature>
<dbReference type="GO" id="GO:0005789">
    <property type="term" value="C:endoplasmic reticulum membrane"/>
    <property type="evidence" value="ECO:0007669"/>
    <property type="project" value="TreeGrafter"/>
</dbReference>
<comment type="subcellular location">
    <subcellularLocation>
        <location evidence="1">Membrane</location>
        <topology evidence="1">Multi-pass membrane protein</topology>
    </subcellularLocation>
</comment>
<comment type="domain">
    <text evidence="12">The histidine box domains are involved in binding the catalytic metal ions.</text>
</comment>
<keyword evidence="6 13" id="KW-1133">Transmembrane helix</keyword>
<reference evidence="15 16" key="1">
    <citation type="submission" date="2022-12" db="EMBL/GenBank/DDBJ databases">
        <title>Chromosome-level genome assembly of true bugs.</title>
        <authorList>
            <person name="Ma L."/>
            <person name="Li H."/>
        </authorList>
    </citation>
    <scope>NUCLEOTIDE SEQUENCE [LARGE SCALE GENOMIC DNA]</scope>
    <source>
        <strain evidence="15">Lab_2022b</strain>
    </source>
</reference>
<feature type="domain" description="Fatty acid desaturase" evidence="14">
    <location>
        <begin position="65"/>
        <end position="272"/>
    </location>
</feature>
<evidence type="ECO:0000256" key="3">
    <source>
        <dbReference type="ARBA" id="ARBA00022516"/>
    </source>
</evidence>
<evidence type="ECO:0000256" key="12">
    <source>
        <dbReference type="RuleBase" id="RU000581"/>
    </source>
</evidence>